<dbReference type="RefSeq" id="WP_005442648.1">
    <property type="nucleotide sequence ID" value="NZ_CM001466.1"/>
</dbReference>
<dbReference type="NCBIfam" id="TIGR01167">
    <property type="entry name" value="LPXTG_anchor"/>
    <property type="match status" value="1"/>
</dbReference>
<organism evidence="9 10">
    <name type="scientific">Saccharomonospora azurea NA-128</name>
    <dbReference type="NCBI Taxonomy" id="882081"/>
    <lineage>
        <taxon>Bacteria</taxon>
        <taxon>Bacillati</taxon>
        <taxon>Actinomycetota</taxon>
        <taxon>Actinomycetes</taxon>
        <taxon>Pseudonocardiales</taxon>
        <taxon>Pseudonocardiaceae</taxon>
        <taxon>Saccharomonospora</taxon>
    </lineage>
</organism>
<dbReference type="PROSITE" id="PS51318">
    <property type="entry name" value="TAT"/>
    <property type="match status" value="1"/>
</dbReference>
<evidence type="ECO:0000256" key="2">
    <source>
        <dbReference type="ARBA" id="ARBA00022525"/>
    </source>
</evidence>
<feature type="signal peptide" evidence="7">
    <location>
        <begin position="1"/>
        <end position="30"/>
    </location>
</feature>
<dbReference type="InterPro" id="IPR019931">
    <property type="entry name" value="LPXTG_anchor"/>
</dbReference>
<keyword evidence="1" id="KW-0134">Cell wall</keyword>
<proteinExistence type="predicted"/>
<accession>H8GBQ5</accession>
<evidence type="ECO:0000256" key="3">
    <source>
        <dbReference type="ARBA" id="ARBA00022729"/>
    </source>
</evidence>
<dbReference type="PROSITE" id="PS50847">
    <property type="entry name" value="GRAM_POS_ANCHORING"/>
    <property type="match status" value="1"/>
</dbReference>
<feature type="domain" description="Gram-positive cocci surface proteins LPxTG" evidence="8">
    <location>
        <begin position="366"/>
        <end position="400"/>
    </location>
</feature>
<dbReference type="OrthoDB" id="2676146at2"/>
<evidence type="ECO:0000256" key="4">
    <source>
        <dbReference type="ARBA" id="ARBA00023088"/>
    </source>
</evidence>
<evidence type="ECO:0000256" key="6">
    <source>
        <dbReference type="SAM" id="Phobius"/>
    </source>
</evidence>
<feature type="compositionally biased region" description="Low complexity" evidence="5">
    <location>
        <begin position="335"/>
        <end position="355"/>
    </location>
</feature>
<gene>
    <name evidence="9" type="ORF">SacazDRAFT_02820</name>
</gene>
<dbReference type="InterPro" id="IPR006311">
    <property type="entry name" value="TAT_signal"/>
</dbReference>
<evidence type="ECO:0000313" key="9">
    <source>
        <dbReference type="EMBL" id="EHY89708.1"/>
    </source>
</evidence>
<dbReference type="HOGENOM" id="CLU_046281_0_0_11"/>
<sequence length="400" mass="41513">MSSRRTLARVGALVAGTATALSLGALPASAEGAKADIVGGGGENGYNVNLGQGSQNMQTTLFTLNIEGGNTLRAYCVEISVSVDPSRSLFESPWDEFPNADSPFHSNRDRINWVLHHGFQGKNLDALEEKLVEQGVELHNGLDKREAIAGTQAAVWHFSDGKDIDRNDPSSSRDAGADADVLALYDYLTGESNVGIEEPAPALKVSPETASGAAGERLGPFTVGTTGEITEISTELPEGVTLTDADGTELAAGDITDGTEIYVDVPAEAEAGAGEFSLSATAHLATGRLFVSEGYDRKPAQSLIVASSEDTNLSAKAGVEWNAAPQPTEPEETTETPAPSETTSEAPAPTETTQPSVKPQADSEDLAQTGASPMVPLLIGLGLLGAGTGAILLQRRKKSA</sequence>
<keyword evidence="6" id="KW-0472">Membrane</keyword>
<evidence type="ECO:0000256" key="7">
    <source>
        <dbReference type="SAM" id="SignalP"/>
    </source>
</evidence>
<keyword evidence="3 7" id="KW-0732">Signal</keyword>
<evidence type="ECO:0000256" key="5">
    <source>
        <dbReference type="SAM" id="MobiDB-lite"/>
    </source>
</evidence>
<dbReference type="EMBL" id="CM001466">
    <property type="protein sequence ID" value="EHY89708.1"/>
    <property type="molecule type" value="Genomic_DNA"/>
</dbReference>
<keyword evidence="6" id="KW-1133">Transmembrane helix</keyword>
<evidence type="ECO:0000313" key="10">
    <source>
        <dbReference type="Proteomes" id="UP000004705"/>
    </source>
</evidence>
<dbReference type="Proteomes" id="UP000004705">
    <property type="component" value="Chromosome"/>
</dbReference>
<feature type="transmembrane region" description="Helical" evidence="6">
    <location>
        <begin position="374"/>
        <end position="393"/>
    </location>
</feature>
<dbReference type="NCBIfam" id="TIGR03934">
    <property type="entry name" value="TQXA_dom"/>
    <property type="match status" value="1"/>
</dbReference>
<keyword evidence="4" id="KW-0572">Peptidoglycan-anchor</keyword>
<reference evidence="9 10" key="1">
    <citation type="journal article" date="2012" name="Stand. Genomic Sci.">
        <title>Genome sequence of the soil bacterium Saccharomonospora azurea type strain (NA-128(T)).</title>
        <authorList>
            <person name="Klenk H.P."/>
            <person name="Held B."/>
            <person name="Lucas S."/>
            <person name="Lapidus A."/>
            <person name="Copeland A."/>
            <person name="Hammon N."/>
            <person name="Pitluck S."/>
            <person name="Goodwin L.A."/>
            <person name="Han C."/>
            <person name="Tapia R."/>
            <person name="Brambilla E.M."/>
            <person name="Potter G."/>
            <person name="Land M."/>
            <person name="Ivanova N."/>
            <person name="Rohde M."/>
            <person name="Goker M."/>
            <person name="Detter J.C."/>
            <person name="Kyrpides N.C."/>
            <person name="Woyke T."/>
        </authorList>
    </citation>
    <scope>NUCLEOTIDE SEQUENCE [LARGE SCALE GENOMIC DNA]</scope>
    <source>
        <strain evidence="9 10">NA-128</strain>
    </source>
</reference>
<dbReference type="InterPro" id="IPR023849">
    <property type="entry name" value="TQXA_dom"/>
</dbReference>
<evidence type="ECO:0000259" key="8">
    <source>
        <dbReference type="PROSITE" id="PS50847"/>
    </source>
</evidence>
<keyword evidence="10" id="KW-1185">Reference proteome</keyword>
<keyword evidence="2" id="KW-0964">Secreted</keyword>
<keyword evidence="6" id="KW-0812">Transmembrane</keyword>
<name>H8GBQ5_9PSEU</name>
<dbReference type="Pfam" id="PF08341">
    <property type="entry name" value="TED"/>
    <property type="match status" value="1"/>
</dbReference>
<protein>
    <submittedName>
        <fullName evidence="9">TQXA domain protein</fullName>
    </submittedName>
</protein>
<feature type="region of interest" description="Disordered" evidence="5">
    <location>
        <begin position="321"/>
        <end position="369"/>
    </location>
</feature>
<feature type="chain" id="PRO_5003611450" evidence="7">
    <location>
        <begin position="31"/>
        <end position="400"/>
    </location>
</feature>
<dbReference type="Gene3D" id="1.10.150.480">
    <property type="match status" value="1"/>
</dbReference>
<dbReference type="InterPro" id="IPR013552">
    <property type="entry name" value="Thioester_dom"/>
</dbReference>
<evidence type="ECO:0000256" key="1">
    <source>
        <dbReference type="ARBA" id="ARBA00022512"/>
    </source>
</evidence>
<dbReference type="AlphaFoldDB" id="H8GBQ5"/>